<sequence length="935" mass="107411">MEPHGPCSSLQTCMKAIHSKINHSTKRCIIKGKFVILQTQGQSGPGKSASVQIYSSNAIDPSTGKGKLSQKAYLKHGKSKKRDGVKTITYQIKLYTEPEFGIPGAFLITNQHKHEFFLEYATLEVLDNHLVHFDCKSWVYPVQKTKSDRLFFSNASYLPNQTPSALVELRKSELTSLRGDGTGERKEWDRIYDYDYYNELGRPDKGQQHNRPRLGGSESHPYPRRGRTGYPPSSTDPSTESRPEIINLDVYVPSDERFGPKRLSELISNSVRATVHFLIPEASSLLKQGSSNFKSFEEIRNLFYRKRNRIKGTVTDKIMKLVTDELFKEIIHATKESIEFPLPQIITENELAWKDDEEFGHQMLAGINPARIRSLQRFPPEGSTIEASDIEHNLNGLTLAEAMRQWRIFILDHHDYLMPFLDRINTNGVCAYASRTLLFLQNDATLKPVAIELSLPGSLEDNRTSWVFHPAIEGTEAAIWQFAKAHVAANDSAYHQLISHWLHTHAVVEPFIIATRRQLSVMHPIHRLLDPHFKDTMHINALARSILINSGGILEKTLFTGEISMELSSELYKDWRFDEQALPADLLKRRLALKDPDNPTGVQLLFEDYPYGADGLEIWRAIKTWVRDFCSIFYKDDDSVSSDIEIQEWWSEIKNVGHGDKHNETWWYEMKTLSNLTEALTTLIWIASALHASVNFGQYAYASYPPNRPMLCRRFIPNEGEIEFAEFLRDPDKYYLNMLPERFETTLGIALTAVLSQHSSDEVYLGQRPLEWTDNKEVRQKFEKFNEDLKEIEKNISKRNANPMLKNRWGPAKIPYKLLHPDTSNVESKAGITDTDETTLYGKRRTKYASYYSKTLFHETLDFPENQQPINKSANVSNQISDLFIGTDCINNTDPEQQMVHNQQSQDCPTPYLQPFQQYPKPENWTKTMNGTFIT</sequence>
<keyword evidence="8 13" id="KW-0560">Oxidoreductase</keyword>
<keyword evidence="9 13" id="KW-0408">Iron</keyword>
<dbReference type="UniPathway" id="UPA00382"/>
<dbReference type="InterPro" id="IPR020833">
    <property type="entry name" value="LipOase_Fe_BS"/>
</dbReference>
<proteinExistence type="inferred from homology"/>
<keyword evidence="10" id="KW-0443">Lipid metabolism</keyword>
<dbReference type="InterPro" id="IPR000907">
    <property type="entry name" value="LipOase"/>
</dbReference>
<evidence type="ECO:0000256" key="1">
    <source>
        <dbReference type="ARBA" id="ARBA00001962"/>
    </source>
</evidence>
<comment type="similarity">
    <text evidence="2 13">Belongs to the lipoxygenase family.</text>
</comment>
<dbReference type="PROSITE" id="PS51393">
    <property type="entry name" value="LIPOXYGENASE_3"/>
    <property type="match status" value="1"/>
</dbReference>
<keyword evidence="4 13" id="KW-0479">Metal-binding</keyword>
<dbReference type="EMBL" id="JAAGAX010000018">
    <property type="protein sequence ID" value="KAF2284601.1"/>
    <property type="molecule type" value="Genomic_DNA"/>
</dbReference>
<keyword evidence="15" id="KW-0175">Coiled coil</keyword>
<dbReference type="InterPro" id="IPR027433">
    <property type="entry name" value="Lipoxygenase_dom_3"/>
</dbReference>
<dbReference type="InterPro" id="IPR013819">
    <property type="entry name" value="LipOase_C"/>
</dbReference>
<evidence type="ECO:0000256" key="6">
    <source>
        <dbReference type="ARBA" id="ARBA00022832"/>
    </source>
</evidence>
<dbReference type="FunFam" id="4.10.375.10:FF:000001">
    <property type="entry name" value="Lipoxygenase"/>
    <property type="match status" value="1"/>
</dbReference>
<dbReference type="Gene3D" id="4.10.372.10">
    <property type="entry name" value="Lipoxygenase-1, Domain 3"/>
    <property type="match status" value="1"/>
</dbReference>
<evidence type="ECO:0000256" key="2">
    <source>
        <dbReference type="ARBA" id="ARBA00009419"/>
    </source>
</evidence>
<evidence type="ECO:0000256" key="12">
    <source>
        <dbReference type="PROSITE-ProRule" id="PRU00152"/>
    </source>
</evidence>
<evidence type="ECO:0000256" key="13">
    <source>
        <dbReference type="RuleBase" id="RU003974"/>
    </source>
</evidence>
<keyword evidence="11 14" id="KW-0275">Fatty acid biosynthesis</keyword>
<dbReference type="Pfam" id="PF00305">
    <property type="entry name" value="Lipoxygenase"/>
    <property type="match status" value="1"/>
</dbReference>
<comment type="function">
    <text evidence="14">Plant lipoxygenase may be involved in a number of diverse aspects of plant physiology including growth and development, pest resistance, and senescence or responses to wounding.</text>
</comment>
<dbReference type="PRINTS" id="PR00468">
    <property type="entry name" value="PLTLPOXGNASE"/>
</dbReference>
<evidence type="ECO:0000256" key="5">
    <source>
        <dbReference type="ARBA" id="ARBA00022767"/>
    </source>
</evidence>
<dbReference type="FunFam" id="1.20.245.10:FF:000002">
    <property type="entry name" value="Lipoxygenase"/>
    <property type="match status" value="1"/>
</dbReference>
<feature type="domain" description="Lipoxygenase" evidence="18">
    <location>
        <begin position="156"/>
        <end position="832"/>
    </location>
</feature>
<dbReference type="InterPro" id="IPR001024">
    <property type="entry name" value="PLAT/LH2_dom"/>
</dbReference>
<evidence type="ECO:0000256" key="7">
    <source>
        <dbReference type="ARBA" id="ARBA00022964"/>
    </source>
</evidence>
<keyword evidence="7 13" id="KW-0223">Dioxygenase</keyword>
<accession>A0A6A6K735</accession>
<evidence type="ECO:0000256" key="15">
    <source>
        <dbReference type="SAM" id="Coils"/>
    </source>
</evidence>
<feature type="region of interest" description="Disordered" evidence="16">
    <location>
        <begin position="200"/>
        <end position="246"/>
    </location>
</feature>
<gene>
    <name evidence="19" type="ORF">GH714_027481</name>
</gene>
<comment type="pathway">
    <text evidence="14">Lipid metabolism; oxylipin biosynthesis.</text>
</comment>
<dbReference type="Gene3D" id="3.10.450.60">
    <property type="match status" value="1"/>
</dbReference>
<evidence type="ECO:0000256" key="4">
    <source>
        <dbReference type="ARBA" id="ARBA00022723"/>
    </source>
</evidence>
<dbReference type="SUPFAM" id="SSF49723">
    <property type="entry name" value="Lipase/lipooxygenase domain (PLAT/LH2 domain)"/>
    <property type="match status" value="1"/>
</dbReference>
<dbReference type="PROSITE" id="PS50095">
    <property type="entry name" value="PLAT"/>
    <property type="match status" value="1"/>
</dbReference>
<evidence type="ECO:0000313" key="20">
    <source>
        <dbReference type="Proteomes" id="UP000467840"/>
    </source>
</evidence>
<dbReference type="SUPFAM" id="SSF48484">
    <property type="entry name" value="Lipoxigenase"/>
    <property type="match status" value="1"/>
</dbReference>
<evidence type="ECO:0000256" key="11">
    <source>
        <dbReference type="ARBA" id="ARBA00023160"/>
    </source>
</evidence>
<evidence type="ECO:0000256" key="9">
    <source>
        <dbReference type="ARBA" id="ARBA00023004"/>
    </source>
</evidence>
<dbReference type="Gene3D" id="1.20.245.10">
    <property type="entry name" value="Lipoxygenase-1, Domain 5"/>
    <property type="match status" value="1"/>
</dbReference>
<dbReference type="Pfam" id="PF01477">
    <property type="entry name" value="PLAT"/>
    <property type="match status" value="1"/>
</dbReference>
<dbReference type="GO" id="GO:0006633">
    <property type="term" value="P:fatty acid biosynthetic process"/>
    <property type="evidence" value="ECO:0007669"/>
    <property type="project" value="UniProtKB-KW"/>
</dbReference>
<dbReference type="PROSITE" id="PS00711">
    <property type="entry name" value="LIPOXYGENASE_1"/>
    <property type="match status" value="1"/>
</dbReference>
<feature type="domain" description="PLAT" evidence="17">
    <location>
        <begin position="32"/>
        <end position="153"/>
    </location>
</feature>
<dbReference type="PRINTS" id="PR00087">
    <property type="entry name" value="LIPOXYGENASE"/>
</dbReference>
<dbReference type="SMART" id="SM00308">
    <property type="entry name" value="LH2"/>
    <property type="match status" value="1"/>
</dbReference>
<dbReference type="PANTHER" id="PTHR11771">
    <property type="entry name" value="LIPOXYGENASE"/>
    <property type="match status" value="1"/>
</dbReference>
<dbReference type="InterPro" id="IPR020834">
    <property type="entry name" value="LipOase_CS"/>
</dbReference>
<dbReference type="InterPro" id="IPR036226">
    <property type="entry name" value="LipOase_C_sf"/>
</dbReference>
<dbReference type="GO" id="GO:0034440">
    <property type="term" value="P:lipid oxidation"/>
    <property type="evidence" value="ECO:0007669"/>
    <property type="project" value="InterPro"/>
</dbReference>
<comment type="caution">
    <text evidence="19">The sequence shown here is derived from an EMBL/GenBank/DDBJ whole genome shotgun (WGS) entry which is preliminary data.</text>
</comment>
<dbReference type="EC" id="1.13.11.-" evidence="14"/>
<keyword evidence="6" id="KW-0276">Fatty acid metabolism</keyword>
<keyword evidence="5 14" id="KW-0925">Oxylipin biosynthesis</keyword>
<comment type="caution">
    <text evidence="12">Lacks conserved residue(s) required for the propagation of feature annotation.</text>
</comment>
<evidence type="ECO:0000256" key="14">
    <source>
        <dbReference type="RuleBase" id="RU003975"/>
    </source>
</evidence>
<evidence type="ECO:0000256" key="3">
    <source>
        <dbReference type="ARBA" id="ARBA00022516"/>
    </source>
</evidence>
<dbReference type="InterPro" id="IPR036392">
    <property type="entry name" value="PLAT/LH2_dom_sf"/>
</dbReference>
<keyword evidence="3 14" id="KW-0444">Lipid biosynthesis</keyword>
<keyword evidence="20" id="KW-1185">Reference proteome</keyword>
<dbReference type="Proteomes" id="UP000467840">
    <property type="component" value="Chromosome 12"/>
</dbReference>
<organism evidence="19 20">
    <name type="scientific">Hevea brasiliensis</name>
    <name type="common">Para rubber tree</name>
    <name type="synonym">Siphonia brasiliensis</name>
    <dbReference type="NCBI Taxonomy" id="3981"/>
    <lineage>
        <taxon>Eukaryota</taxon>
        <taxon>Viridiplantae</taxon>
        <taxon>Streptophyta</taxon>
        <taxon>Embryophyta</taxon>
        <taxon>Tracheophyta</taxon>
        <taxon>Spermatophyta</taxon>
        <taxon>Magnoliopsida</taxon>
        <taxon>eudicotyledons</taxon>
        <taxon>Gunneridae</taxon>
        <taxon>Pentapetalae</taxon>
        <taxon>rosids</taxon>
        <taxon>fabids</taxon>
        <taxon>Malpighiales</taxon>
        <taxon>Euphorbiaceae</taxon>
        <taxon>Crotonoideae</taxon>
        <taxon>Micrandreae</taxon>
        <taxon>Hevea</taxon>
    </lineage>
</organism>
<comment type="cofactor">
    <cofactor evidence="1 13">
        <name>Fe cation</name>
        <dbReference type="ChEBI" id="CHEBI:24875"/>
    </cofactor>
</comment>
<protein>
    <recommendedName>
        <fullName evidence="14">Lipoxygenase</fullName>
        <ecNumber evidence="14">1.13.11.-</ecNumber>
    </recommendedName>
</protein>
<evidence type="ECO:0000256" key="8">
    <source>
        <dbReference type="ARBA" id="ARBA00023002"/>
    </source>
</evidence>
<dbReference type="GO" id="GO:0031408">
    <property type="term" value="P:oxylipin biosynthetic process"/>
    <property type="evidence" value="ECO:0007669"/>
    <property type="project" value="UniProtKB-UniRule"/>
</dbReference>
<dbReference type="GO" id="GO:0016702">
    <property type="term" value="F:oxidoreductase activity, acting on single donors with incorporation of molecular oxygen, incorporation of two atoms of oxygen"/>
    <property type="evidence" value="ECO:0007669"/>
    <property type="project" value="InterPro"/>
</dbReference>
<reference evidence="19 20" key="1">
    <citation type="journal article" date="2020" name="Mol. Plant">
        <title>The Chromosome-Based Rubber Tree Genome Provides New Insights into Spurge Genome Evolution and Rubber Biosynthesis.</title>
        <authorList>
            <person name="Liu J."/>
            <person name="Shi C."/>
            <person name="Shi C.C."/>
            <person name="Li W."/>
            <person name="Zhang Q.J."/>
            <person name="Zhang Y."/>
            <person name="Li K."/>
            <person name="Lu H.F."/>
            <person name="Shi C."/>
            <person name="Zhu S.T."/>
            <person name="Xiao Z.Y."/>
            <person name="Nan H."/>
            <person name="Yue Y."/>
            <person name="Zhu X.G."/>
            <person name="Wu Y."/>
            <person name="Hong X.N."/>
            <person name="Fan G.Y."/>
            <person name="Tong Y."/>
            <person name="Zhang D."/>
            <person name="Mao C.L."/>
            <person name="Liu Y.L."/>
            <person name="Hao S.J."/>
            <person name="Liu W.Q."/>
            <person name="Lv M.Q."/>
            <person name="Zhang H.B."/>
            <person name="Liu Y."/>
            <person name="Hu-Tang G.R."/>
            <person name="Wang J.P."/>
            <person name="Wang J.H."/>
            <person name="Sun Y.H."/>
            <person name="Ni S.B."/>
            <person name="Chen W.B."/>
            <person name="Zhang X.C."/>
            <person name="Jiao Y.N."/>
            <person name="Eichler E.E."/>
            <person name="Li G.H."/>
            <person name="Liu X."/>
            <person name="Gao L.Z."/>
        </authorList>
    </citation>
    <scope>NUCLEOTIDE SEQUENCE [LARGE SCALE GENOMIC DNA]</scope>
    <source>
        <strain evidence="20">cv. GT1</strain>
        <tissue evidence="19">Leaf</tissue>
    </source>
</reference>
<evidence type="ECO:0000259" key="17">
    <source>
        <dbReference type="PROSITE" id="PS50095"/>
    </source>
</evidence>
<dbReference type="Gene3D" id="4.10.375.10">
    <property type="entry name" value="Lipoxygenase-1, Domain 2"/>
    <property type="match status" value="1"/>
</dbReference>
<dbReference type="Gene3D" id="2.60.60.20">
    <property type="entry name" value="PLAT/LH2 domain"/>
    <property type="match status" value="1"/>
</dbReference>
<feature type="coiled-coil region" evidence="15">
    <location>
        <begin position="775"/>
        <end position="802"/>
    </location>
</feature>
<evidence type="ECO:0000259" key="18">
    <source>
        <dbReference type="PROSITE" id="PS51393"/>
    </source>
</evidence>
<dbReference type="InterPro" id="IPR001246">
    <property type="entry name" value="LipOase_plant"/>
</dbReference>
<evidence type="ECO:0000313" key="19">
    <source>
        <dbReference type="EMBL" id="KAF2284601.1"/>
    </source>
</evidence>
<dbReference type="PROSITE" id="PS00081">
    <property type="entry name" value="LIPOXYGENASE_2"/>
    <property type="match status" value="1"/>
</dbReference>
<name>A0A6A6K735_HEVBR</name>
<dbReference type="GO" id="GO:0046872">
    <property type="term" value="F:metal ion binding"/>
    <property type="evidence" value="ECO:0007669"/>
    <property type="project" value="UniProtKB-UniRule"/>
</dbReference>
<dbReference type="AlphaFoldDB" id="A0A6A6K735"/>
<evidence type="ECO:0000256" key="16">
    <source>
        <dbReference type="SAM" id="MobiDB-lite"/>
    </source>
</evidence>
<evidence type="ECO:0000256" key="10">
    <source>
        <dbReference type="ARBA" id="ARBA00023098"/>
    </source>
</evidence>